<dbReference type="EMBL" id="CP109106">
    <property type="protein sequence ID" value="WSB66729.1"/>
    <property type="molecule type" value="Genomic_DNA"/>
</dbReference>
<gene>
    <name evidence="1" type="ORF">OG863_01405</name>
</gene>
<name>A0ABZ1F8T7_9ACTN</name>
<dbReference type="InterPro" id="IPR036182">
    <property type="entry name" value="PCuAC_sf"/>
</dbReference>
<reference evidence="1 2" key="1">
    <citation type="submission" date="2022-10" db="EMBL/GenBank/DDBJ databases">
        <title>The complete genomes of actinobacterial strains from the NBC collection.</title>
        <authorList>
            <person name="Joergensen T.S."/>
            <person name="Alvarez Arevalo M."/>
            <person name="Sterndorff E.B."/>
            <person name="Faurdal D."/>
            <person name="Vuksanovic O."/>
            <person name="Mourched A.-S."/>
            <person name="Charusanti P."/>
            <person name="Shaw S."/>
            <person name="Blin K."/>
            <person name="Weber T."/>
        </authorList>
    </citation>
    <scope>NUCLEOTIDE SEQUENCE [LARGE SCALE GENOMIC DNA]</scope>
    <source>
        <strain evidence="1 2">NBC 01774</strain>
    </source>
</reference>
<accession>A0ABZ1F8T7</accession>
<dbReference type="SUPFAM" id="SSF110087">
    <property type="entry name" value="DR1885-like metal-binding protein"/>
    <property type="match status" value="1"/>
</dbReference>
<dbReference type="InterPro" id="IPR006311">
    <property type="entry name" value="TAT_signal"/>
</dbReference>
<dbReference type="PANTHER" id="PTHR36302">
    <property type="entry name" value="BLR7088 PROTEIN"/>
    <property type="match status" value="1"/>
</dbReference>
<keyword evidence="2" id="KW-1185">Reference proteome</keyword>
<dbReference type="PANTHER" id="PTHR36302:SF1">
    <property type="entry name" value="COPPER CHAPERONE PCU(A)C"/>
    <property type="match status" value="1"/>
</dbReference>
<dbReference type="RefSeq" id="WP_326615869.1">
    <property type="nucleotide sequence ID" value="NZ_CP109106.1"/>
</dbReference>
<sequence>MTDNPWRPSRRRLVDALLAALAPATACSVALGGLATWAAVGKAGSPARIAVSSGRVLLPYADGTETAAFFDIANIGGADDRLVKVTSSGTAGEIGLSRHRTTKSGAAYRSIVVSATVAAGSELAMSPHGLDVTVGVTPPARAKPRAGGTYKARWRAGDLVSFTLHFERSGAIKAPAVVIRPSDNSS</sequence>
<dbReference type="Pfam" id="PF04314">
    <property type="entry name" value="PCuAC"/>
    <property type="match status" value="1"/>
</dbReference>
<protein>
    <submittedName>
        <fullName evidence="1">Copper chaperone PCu(A)C</fullName>
    </submittedName>
</protein>
<dbReference type="Gene3D" id="2.60.40.1890">
    <property type="entry name" value="PCu(A)C copper chaperone"/>
    <property type="match status" value="1"/>
</dbReference>
<evidence type="ECO:0000313" key="2">
    <source>
        <dbReference type="Proteomes" id="UP001344251"/>
    </source>
</evidence>
<evidence type="ECO:0000313" key="1">
    <source>
        <dbReference type="EMBL" id="WSB66729.1"/>
    </source>
</evidence>
<dbReference type="Proteomes" id="UP001344251">
    <property type="component" value="Chromosome"/>
</dbReference>
<organism evidence="1 2">
    <name type="scientific">Streptomyces decoyicus</name>
    <dbReference type="NCBI Taxonomy" id="249567"/>
    <lineage>
        <taxon>Bacteria</taxon>
        <taxon>Bacillati</taxon>
        <taxon>Actinomycetota</taxon>
        <taxon>Actinomycetes</taxon>
        <taxon>Kitasatosporales</taxon>
        <taxon>Streptomycetaceae</taxon>
        <taxon>Streptomyces</taxon>
    </lineage>
</organism>
<dbReference type="PROSITE" id="PS51318">
    <property type="entry name" value="TAT"/>
    <property type="match status" value="1"/>
</dbReference>
<dbReference type="InterPro" id="IPR007410">
    <property type="entry name" value="LpqE-like"/>
</dbReference>
<dbReference type="InterPro" id="IPR058248">
    <property type="entry name" value="Lxx211020-like"/>
</dbReference>
<proteinExistence type="predicted"/>